<comment type="caution">
    <text evidence="2">The sequence shown here is derived from an EMBL/GenBank/DDBJ whole genome shotgun (WGS) entry which is preliminary data.</text>
</comment>
<feature type="transmembrane region" description="Helical" evidence="1">
    <location>
        <begin position="344"/>
        <end position="364"/>
    </location>
</feature>
<reference evidence="2 3" key="1">
    <citation type="submission" date="2017-10" db="EMBL/GenBank/DDBJ databases">
        <title>The draft genome sequence of Lewinella nigricans NBRC 102662.</title>
        <authorList>
            <person name="Wang K."/>
        </authorList>
    </citation>
    <scope>NUCLEOTIDE SEQUENCE [LARGE SCALE GENOMIC DNA]</scope>
    <source>
        <strain evidence="2 3">NBRC 102662</strain>
    </source>
</reference>
<dbReference type="Proteomes" id="UP000223913">
    <property type="component" value="Unassembled WGS sequence"/>
</dbReference>
<sequence length="505" mass="59785">MTSPPSSSIKQDTWKYLTQINRLESAPKGILSFLRRRKLNIPLHAWMIPSLQNSDRIYIIYKGNLGVNIFTIDRFESEEIDIDEEELMIIEVNDITPTISDDLNDYPIFRTGTPYVLDGIKKFFIDGKERRKLSGTQLNKWDYFFRLSKTELARRHKKLIEDFKTEKELYHERRLEKFAWFFLILAGVYFCYYWTGILPANLLFLICFYKFRNSVIMPLFFLSRKVVVFHSYALDLEKEQRYLQSLVYQNHPLPYQIMVSDQQISQWLNEEILTLDRLAVQELRLGGQIIPLKGTLKSRKTKGLNIEEWGMVQANEVLGKDILEKHYFNHQLGLRVNDGSPMYAIYYIYFIYMTAETIGIYGLFYDFILEKKIGGITNQYYYRDIVSIGTEQVESKILNHSYELETLQIIISFYNDQRISFTLTDEKLIKRLRDQIEAKKQLSSYTDQNMNGFSPMLSPDLRQLVQLADDRLPATRSNAILITVKEYWKTKKDEYDKKDPYMVPQ</sequence>
<keyword evidence="1" id="KW-1133">Transmembrane helix</keyword>
<keyword evidence="3" id="KW-1185">Reference proteome</keyword>
<dbReference type="RefSeq" id="WP_099153276.1">
    <property type="nucleotide sequence ID" value="NZ_PDUD01000032.1"/>
</dbReference>
<feature type="transmembrane region" description="Helical" evidence="1">
    <location>
        <begin position="178"/>
        <end position="196"/>
    </location>
</feature>
<name>A0A2D0N4Y0_FLAN2</name>
<keyword evidence="1" id="KW-0812">Transmembrane</keyword>
<protein>
    <submittedName>
        <fullName evidence="2">Uncharacterized protein</fullName>
    </submittedName>
</protein>
<evidence type="ECO:0000313" key="3">
    <source>
        <dbReference type="Proteomes" id="UP000223913"/>
    </source>
</evidence>
<accession>A0A2D0N4Y0</accession>
<evidence type="ECO:0000256" key="1">
    <source>
        <dbReference type="SAM" id="Phobius"/>
    </source>
</evidence>
<dbReference type="EMBL" id="PDUD01000032">
    <property type="protein sequence ID" value="PHN03440.1"/>
    <property type="molecule type" value="Genomic_DNA"/>
</dbReference>
<organism evidence="2 3">
    <name type="scientific">Flavilitoribacter nigricans (strain ATCC 23147 / DSM 23189 / NBRC 102662 / NCIMB 1420 / SS-2)</name>
    <name type="common">Lewinella nigricans</name>
    <dbReference type="NCBI Taxonomy" id="1122177"/>
    <lineage>
        <taxon>Bacteria</taxon>
        <taxon>Pseudomonadati</taxon>
        <taxon>Bacteroidota</taxon>
        <taxon>Saprospiria</taxon>
        <taxon>Saprospirales</taxon>
        <taxon>Lewinellaceae</taxon>
        <taxon>Flavilitoribacter</taxon>
    </lineage>
</organism>
<dbReference type="AlphaFoldDB" id="A0A2D0N4Y0"/>
<evidence type="ECO:0000313" key="2">
    <source>
        <dbReference type="EMBL" id="PHN03440.1"/>
    </source>
</evidence>
<keyword evidence="1" id="KW-0472">Membrane</keyword>
<gene>
    <name evidence="2" type="ORF">CRP01_27550</name>
</gene>
<proteinExistence type="predicted"/>